<protein>
    <recommendedName>
        <fullName evidence="3">Sulfatase N-terminal domain-containing protein</fullName>
    </recommendedName>
</protein>
<gene>
    <name evidence="1" type="ORF">PENTCL1PPCAC_15052</name>
</gene>
<reference evidence="1" key="1">
    <citation type="submission" date="2023-10" db="EMBL/GenBank/DDBJ databases">
        <title>Genome assembly of Pristionchus species.</title>
        <authorList>
            <person name="Yoshida K."/>
            <person name="Sommer R.J."/>
        </authorList>
    </citation>
    <scope>NUCLEOTIDE SEQUENCE</scope>
    <source>
        <strain evidence="1">RS0144</strain>
    </source>
</reference>
<feature type="non-terminal residue" evidence="1">
    <location>
        <position position="72"/>
    </location>
</feature>
<keyword evidence="2" id="KW-1185">Reference proteome</keyword>
<sequence>DIQYQQFFERNRKEFDDSFVFFMADHGLRFGWYSRDSIGRRDVNNPMLMIAVPRYLRKDSVLMTNLQQNSHQ</sequence>
<dbReference type="Proteomes" id="UP001432027">
    <property type="component" value="Unassembled WGS sequence"/>
</dbReference>
<name>A0AAV5TBE7_9BILA</name>
<comment type="caution">
    <text evidence="1">The sequence shown here is derived from an EMBL/GenBank/DDBJ whole genome shotgun (WGS) entry which is preliminary data.</text>
</comment>
<proteinExistence type="predicted"/>
<organism evidence="1 2">
    <name type="scientific">Pristionchus entomophagus</name>
    <dbReference type="NCBI Taxonomy" id="358040"/>
    <lineage>
        <taxon>Eukaryota</taxon>
        <taxon>Metazoa</taxon>
        <taxon>Ecdysozoa</taxon>
        <taxon>Nematoda</taxon>
        <taxon>Chromadorea</taxon>
        <taxon>Rhabditida</taxon>
        <taxon>Rhabditina</taxon>
        <taxon>Diplogasteromorpha</taxon>
        <taxon>Diplogasteroidea</taxon>
        <taxon>Neodiplogasteridae</taxon>
        <taxon>Pristionchus</taxon>
    </lineage>
</organism>
<dbReference type="GO" id="GO:0005615">
    <property type="term" value="C:extracellular space"/>
    <property type="evidence" value="ECO:0007669"/>
    <property type="project" value="TreeGrafter"/>
</dbReference>
<dbReference type="PANTHER" id="PTHR10974:SF75">
    <property type="entry name" value="SULFATASE DOMAIN-CONTAINING PROTEIN"/>
    <property type="match status" value="1"/>
</dbReference>
<dbReference type="PANTHER" id="PTHR10974">
    <property type="entry name" value="FI08016P-RELATED"/>
    <property type="match status" value="1"/>
</dbReference>
<evidence type="ECO:0008006" key="3">
    <source>
        <dbReference type="Google" id="ProtNLM"/>
    </source>
</evidence>
<dbReference type="EMBL" id="BTSX01000004">
    <property type="protein sequence ID" value="GMS92877.1"/>
    <property type="molecule type" value="Genomic_DNA"/>
</dbReference>
<accession>A0AAV5TBE7</accession>
<evidence type="ECO:0000313" key="2">
    <source>
        <dbReference type="Proteomes" id="UP001432027"/>
    </source>
</evidence>
<feature type="non-terminal residue" evidence="1">
    <location>
        <position position="1"/>
    </location>
</feature>
<dbReference type="Pfam" id="PF02995">
    <property type="entry name" value="DUF229"/>
    <property type="match status" value="1"/>
</dbReference>
<evidence type="ECO:0000313" key="1">
    <source>
        <dbReference type="EMBL" id="GMS92877.1"/>
    </source>
</evidence>
<dbReference type="InterPro" id="IPR004245">
    <property type="entry name" value="DUF229"/>
</dbReference>
<dbReference type="AlphaFoldDB" id="A0AAV5TBE7"/>